<gene>
    <name evidence="3" type="ORF">COV91_03665</name>
</gene>
<feature type="transmembrane region" description="Helical" evidence="1">
    <location>
        <begin position="121"/>
        <end position="142"/>
    </location>
</feature>
<feature type="chain" id="PRO_5013923885" evidence="2">
    <location>
        <begin position="32"/>
        <end position="182"/>
    </location>
</feature>
<feature type="transmembrane region" description="Helical" evidence="1">
    <location>
        <begin position="86"/>
        <end position="109"/>
    </location>
</feature>
<protein>
    <submittedName>
        <fullName evidence="3">Uncharacterized protein</fullName>
    </submittedName>
</protein>
<comment type="caution">
    <text evidence="3">The sequence shown here is derived from an EMBL/GenBank/DDBJ whole genome shotgun (WGS) entry which is preliminary data.</text>
</comment>
<sequence>ISNIESMKKVFLITFLSFTAILVTVSPAVTFAGGTGSVGIGTTAPSETQPYIDAFVPCGTDDVNKDNKVENPCGAGDVIELGRRLITAWIMAGVTFAAIGFAYAGLLYITAMGSQEKISHAHSIFVKTFWGFVFMLSAWLIVKTLEGVFLSDVLNDKSFLYVPSETDPAGGADPKVDPAGGS</sequence>
<keyword evidence="1" id="KW-0812">Transmembrane</keyword>
<evidence type="ECO:0000313" key="4">
    <source>
        <dbReference type="Proteomes" id="UP000229342"/>
    </source>
</evidence>
<accession>A0A2H0KBC3</accession>
<feature type="signal peptide" evidence="2">
    <location>
        <begin position="1"/>
        <end position="31"/>
    </location>
</feature>
<evidence type="ECO:0000256" key="2">
    <source>
        <dbReference type="SAM" id="SignalP"/>
    </source>
</evidence>
<keyword evidence="1" id="KW-0472">Membrane</keyword>
<dbReference type="Proteomes" id="UP000229342">
    <property type="component" value="Unassembled WGS sequence"/>
</dbReference>
<keyword evidence="1" id="KW-1133">Transmembrane helix</keyword>
<keyword evidence="2" id="KW-0732">Signal</keyword>
<proteinExistence type="predicted"/>
<dbReference type="EMBL" id="PCVG01000045">
    <property type="protein sequence ID" value="PIQ68525.1"/>
    <property type="molecule type" value="Genomic_DNA"/>
</dbReference>
<reference evidence="3 4" key="1">
    <citation type="submission" date="2017-09" db="EMBL/GenBank/DDBJ databases">
        <title>Depth-based differentiation of microbial function through sediment-hosted aquifers and enrichment of novel symbionts in the deep terrestrial subsurface.</title>
        <authorList>
            <person name="Probst A.J."/>
            <person name="Ladd B."/>
            <person name="Jarett J.K."/>
            <person name="Geller-Mcgrath D.E."/>
            <person name="Sieber C.M."/>
            <person name="Emerson J.B."/>
            <person name="Anantharaman K."/>
            <person name="Thomas B.C."/>
            <person name="Malmstrom R."/>
            <person name="Stieglmeier M."/>
            <person name="Klingl A."/>
            <person name="Woyke T."/>
            <person name="Ryan C.M."/>
            <person name="Banfield J.F."/>
        </authorList>
    </citation>
    <scope>NUCLEOTIDE SEQUENCE [LARGE SCALE GENOMIC DNA]</scope>
    <source>
        <strain evidence="3">CG11_big_fil_rev_8_21_14_0_20_46_11</strain>
    </source>
</reference>
<evidence type="ECO:0000256" key="1">
    <source>
        <dbReference type="SAM" id="Phobius"/>
    </source>
</evidence>
<dbReference type="AlphaFoldDB" id="A0A2H0KBC3"/>
<feature type="non-terminal residue" evidence="3">
    <location>
        <position position="1"/>
    </location>
</feature>
<evidence type="ECO:0000313" key="3">
    <source>
        <dbReference type="EMBL" id="PIQ68525.1"/>
    </source>
</evidence>
<name>A0A2H0KBC3_9BACT</name>
<organism evidence="3 4">
    <name type="scientific">Candidatus Taylorbacteria bacterium CG11_big_fil_rev_8_21_14_0_20_46_11</name>
    <dbReference type="NCBI Taxonomy" id="1975025"/>
    <lineage>
        <taxon>Bacteria</taxon>
        <taxon>Candidatus Tayloriibacteriota</taxon>
    </lineage>
</organism>